<dbReference type="SMART" id="SM00825">
    <property type="entry name" value="PKS_KS"/>
    <property type="match status" value="1"/>
</dbReference>
<comment type="similarity">
    <text evidence="2">Belongs to the short-chain dehydrogenases/reductases (SDR) family.</text>
</comment>
<dbReference type="PANTHER" id="PTHR43775">
    <property type="entry name" value="FATTY ACID SYNTHASE"/>
    <property type="match status" value="1"/>
</dbReference>
<dbReference type="Pfam" id="PF00550">
    <property type="entry name" value="PP-binding"/>
    <property type="match status" value="2"/>
</dbReference>
<evidence type="ECO:0000256" key="7">
    <source>
        <dbReference type="PROSITE-ProRule" id="PRU01363"/>
    </source>
</evidence>
<dbReference type="Gene3D" id="3.40.50.720">
    <property type="entry name" value="NAD(P)-binding Rossmann-like Domain"/>
    <property type="match status" value="1"/>
</dbReference>
<evidence type="ECO:0000259" key="8">
    <source>
        <dbReference type="PROSITE" id="PS50075"/>
    </source>
</evidence>
<dbReference type="SUPFAM" id="SSF53335">
    <property type="entry name" value="S-adenosyl-L-methionine-dependent methyltransferases"/>
    <property type="match status" value="1"/>
</dbReference>
<keyword evidence="12" id="KW-1185">Reference proteome</keyword>
<dbReference type="InterPro" id="IPR029063">
    <property type="entry name" value="SAM-dependent_MTases_sf"/>
</dbReference>
<dbReference type="Gene3D" id="3.40.50.150">
    <property type="entry name" value="Vaccinia Virus protein VP39"/>
    <property type="match status" value="1"/>
</dbReference>
<dbReference type="InterPro" id="IPR018201">
    <property type="entry name" value="Ketoacyl_synth_AS"/>
</dbReference>
<gene>
    <name evidence="11" type="primary">pksJ_1</name>
    <name evidence="11" type="ORF">Lsha_1528</name>
</gene>
<dbReference type="RefSeq" id="WP_018577278.1">
    <property type="nucleotide sequence ID" value="NZ_KB892398.1"/>
</dbReference>
<dbReference type="InterPro" id="IPR014030">
    <property type="entry name" value="Ketoacyl_synth_N"/>
</dbReference>
<dbReference type="InterPro" id="IPR016039">
    <property type="entry name" value="Thiolase-like"/>
</dbReference>
<dbReference type="InterPro" id="IPR009081">
    <property type="entry name" value="PP-bd_ACP"/>
</dbReference>
<dbReference type="EMBL" id="LNYW01000043">
    <property type="protein sequence ID" value="KTD60811.1"/>
    <property type="molecule type" value="Genomic_DNA"/>
</dbReference>
<evidence type="ECO:0000256" key="4">
    <source>
        <dbReference type="ARBA" id="ARBA00022553"/>
    </source>
</evidence>
<evidence type="ECO:0000313" key="12">
    <source>
        <dbReference type="Proteomes" id="UP000054600"/>
    </source>
</evidence>
<keyword evidence="4" id="KW-0597">Phosphoprotein</keyword>
<dbReference type="Gene3D" id="3.10.129.110">
    <property type="entry name" value="Polyketide synthase dehydratase"/>
    <property type="match status" value="1"/>
</dbReference>
<dbReference type="Gene3D" id="1.10.1240.100">
    <property type="match status" value="1"/>
</dbReference>
<feature type="region of interest" description="C-terminal hotdog fold" evidence="7">
    <location>
        <begin position="1652"/>
        <end position="1789"/>
    </location>
</feature>
<dbReference type="GO" id="GO:0006633">
    <property type="term" value="P:fatty acid biosynthetic process"/>
    <property type="evidence" value="ECO:0007669"/>
    <property type="project" value="UniProtKB-UniPathway"/>
</dbReference>
<reference evidence="11 12" key="1">
    <citation type="submission" date="2015-11" db="EMBL/GenBank/DDBJ databases">
        <title>Genomic analysis of 38 Legionella species identifies large and diverse effector repertoires.</title>
        <authorList>
            <person name="Burstein D."/>
            <person name="Amaro F."/>
            <person name="Zusman T."/>
            <person name="Lifshitz Z."/>
            <person name="Cohen O."/>
            <person name="Gilbert J.A."/>
            <person name="Pupko T."/>
            <person name="Shuman H.A."/>
            <person name="Segal G."/>
        </authorList>
    </citation>
    <scope>NUCLEOTIDE SEQUENCE [LARGE SCALE GENOMIC DNA]</scope>
    <source>
        <strain evidence="11 12">ATCC 49655</strain>
    </source>
</reference>
<evidence type="ECO:0000256" key="3">
    <source>
        <dbReference type="ARBA" id="ARBA00022450"/>
    </source>
</evidence>
<keyword evidence="3" id="KW-0596">Phosphopantetheine</keyword>
<dbReference type="InterPro" id="IPR036291">
    <property type="entry name" value="NAD(P)-bd_dom_sf"/>
</dbReference>
<dbReference type="CDD" id="cd00833">
    <property type="entry name" value="PKS"/>
    <property type="match status" value="1"/>
</dbReference>
<feature type="region of interest" description="N-terminal hotdog fold" evidence="7">
    <location>
        <begin position="1477"/>
        <end position="1632"/>
    </location>
</feature>
<evidence type="ECO:0000259" key="10">
    <source>
        <dbReference type="PROSITE" id="PS52019"/>
    </source>
</evidence>
<evidence type="ECO:0000256" key="6">
    <source>
        <dbReference type="ARBA" id="ARBA00023268"/>
    </source>
</evidence>
<dbReference type="PROSITE" id="PS50075">
    <property type="entry name" value="CARRIER"/>
    <property type="match status" value="1"/>
</dbReference>
<sequence length="1809" mass="200800">MSNSHSFHCSENKLFTPLWANKTANDTFGDEVKTQCFVLPANQAQLKAQLNSLAPGVPVFELENEQVFETIFSLCQTAPVPHMVFVSHSTWSHTKADSEHVLFLSWLQSLKRLSRFKLSVVALNALKSANSNVVTNPLDAVYLGLAQTFAKEMPNATINSIHAEKLTQHMLKKLDTLNPLSPLSPIFLDDEHCSVKELQPLLLNELKAGGFKHKGCYLILGGTGGLGSLLANYLCDTYQAQVILTSRRAASPEVMRQFTNPNIILEQVDLTSEEEMKSLLQRHQHIDGIIHSALVLDDASIMAMPAEKLLSVLAPKVQGTVNLIQAIAHRQFDFILFFSSIQSFIANAGQANYTAACLAKDALAEMIKDIFHINTHIINWGFWGEHGIVANDFYRQRMQSQEISSITAAEGLAVIEQCLQHNLPQVVMVKGSQKALNNMGINTSPSRRLLPSFDKEQSKVKHNKAMMDALDRYSKYYLSRVAKPQTISSKYEKLWEALSHISYADSPDRNQLLATFPELQGHLNLIDACLSHLPAILTGETCPLSIMFPQGSFALVEPVYRNNPVADYYNEGVALAVERYVNQAMQQGKTVRILEIGAGTGSTSEKVLPRLKGKAVHYVYSDLSHAFLNKARKEFADYHFIEYKIVNIEQPPKDIEPFDIIIATNVIHATSSIGDSARNLFQLLRNNGVLLLNEITSRQDFATLTFGLTDGWWLSQDEMRIPYSPLLDLATWKKILTGAGFAECYDHGDFGQHVIEAHRGTSHPVIQREDLKQEVPAQAMNQSAQPSSNQAYNWLKQLICKVMHMSEHEIQADTPFSEYGIDSLISLELIKPMTDKVGYVPATLLFEYPTLNKLSTYFSEHFAAVFQSNQPEPKSEQQSNIPYLTQLIRSTISQILHTPESELDANTPFSELGIDSLISLEIVTAIQKKTGYLPATILFEYPTITLLADYINEHNSLSEAVATNEVITLPEVTQPAIIQPIDPDRKDAIAIVGIAGKFPGADSCDALWDLLSKGEDAFKPIPSERWIKDKDSKSYTQTAALINDISSFDHQFFNIAPIDAERMDPQERHFLQTTYHAIEDAGLCMKELSGQNIGCYVGVMNHGYSWLTPNKPHSAPPSSLFWSIANRISYQFNWHGPSFAIDSACSSSLTALHTAITALHHGDCEMAVVGGVNLICHPRQIDVLCQLHMLSPSEQCKPFGQNADGFVDGEGIISIVIMPYQKALEQNLNIYGLIRGSSINAGGKANGYSAPNPKAQSELIKKALTRAKLEARDIHMVEAHGTGTELGDPIEIRALTEAYGSVDKQSIALSSIKGNLGHLESAAGLASVVKVALQMKHKKRTPSLHSAVENPHLQLQNTPFFINKTLTDYHQNPFRTAISSFGAGGANAHVIIESCEQEKMQAERVPHYFFPLSAHSYGALQKELINLRKVLLHAKDDLAALSYAYCCIRSPQKMRLGLVVESRDELIRLCEVPLLTHRRLRAQSPVAHSNSLPAPLMSSYLDNGRRNKQDALALINLFDQGLDIDFRPLFQSNYSVSLPAYPFDQFKHWLDAQETRLSHRDDIVNEHVILGQPIAPAALSLSMIYEQAPFQSLTNVLWKKVITEPESLHVVQDGSHYQIKEKGQSLVYSQAELAAPVTAMKKPGSFVHAHQAKTFSAQEIYQHFKSKGYNYGSSFQVILQASVSGNQVHSVLCVDKDWGYTLSPALIDGALQTAILTELDNRADDRVKVPFLIEQITVFDVPELCQPVYCSCIPKSSSSYDIELSDVDGNVLIELKGVVSIVSTTDKLFEKAAEPTGTMKSIKMVELNP</sequence>
<name>A0A0W0YVF5_9GAMM</name>
<dbReference type="PANTHER" id="PTHR43775:SF37">
    <property type="entry name" value="SI:DKEY-61P9.11"/>
    <property type="match status" value="1"/>
</dbReference>
<organism evidence="11 12">
    <name type="scientific">Legionella shakespearei DSM 23087</name>
    <dbReference type="NCBI Taxonomy" id="1122169"/>
    <lineage>
        <taxon>Bacteria</taxon>
        <taxon>Pseudomonadati</taxon>
        <taxon>Pseudomonadota</taxon>
        <taxon>Gammaproteobacteria</taxon>
        <taxon>Legionellales</taxon>
        <taxon>Legionellaceae</taxon>
        <taxon>Legionella</taxon>
    </lineage>
</organism>
<evidence type="ECO:0000256" key="5">
    <source>
        <dbReference type="ARBA" id="ARBA00022679"/>
    </source>
</evidence>
<accession>A0A0W0YVF5</accession>
<dbReference type="Pfam" id="PF00109">
    <property type="entry name" value="ketoacyl-synt"/>
    <property type="match status" value="1"/>
</dbReference>
<dbReference type="PROSITE" id="PS00606">
    <property type="entry name" value="KS3_1"/>
    <property type="match status" value="1"/>
</dbReference>
<dbReference type="InterPro" id="IPR042104">
    <property type="entry name" value="PKS_dehydratase_sf"/>
</dbReference>
<dbReference type="Gene3D" id="3.40.47.10">
    <property type="match status" value="1"/>
</dbReference>
<dbReference type="Proteomes" id="UP000054600">
    <property type="component" value="Unassembled WGS sequence"/>
</dbReference>
<keyword evidence="6" id="KW-0511">Multifunctional enzyme</keyword>
<dbReference type="PATRIC" id="fig|1122169.6.peg.1759"/>
<dbReference type="SUPFAM" id="SSF53901">
    <property type="entry name" value="Thiolase-like"/>
    <property type="match status" value="1"/>
</dbReference>
<dbReference type="GO" id="GO:0031177">
    <property type="term" value="F:phosphopantetheine binding"/>
    <property type="evidence" value="ECO:0007669"/>
    <property type="project" value="InterPro"/>
</dbReference>
<dbReference type="SMART" id="SM00823">
    <property type="entry name" value="PKS_PP"/>
    <property type="match status" value="2"/>
</dbReference>
<dbReference type="Pfam" id="PF08659">
    <property type="entry name" value="KR"/>
    <property type="match status" value="1"/>
</dbReference>
<dbReference type="eggNOG" id="COG2226">
    <property type="taxonomic scope" value="Bacteria"/>
</dbReference>
<dbReference type="InterPro" id="IPR020806">
    <property type="entry name" value="PKS_PP-bd"/>
</dbReference>
<proteinExistence type="inferred from homology"/>
<dbReference type="GO" id="GO:0004312">
    <property type="term" value="F:fatty acid synthase activity"/>
    <property type="evidence" value="ECO:0007669"/>
    <property type="project" value="TreeGrafter"/>
</dbReference>
<dbReference type="InterPro" id="IPR013968">
    <property type="entry name" value="PKS_KR"/>
</dbReference>
<dbReference type="eggNOG" id="COG0300">
    <property type="taxonomic scope" value="Bacteria"/>
</dbReference>
<evidence type="ECO:0000256" key="1">
    <source>
        <dbReference type="ARBA" id="ARBA00005194"/>
    </source>
</evidence>
<dbReference type="InterPro" id="IPR036736">
    <property type="entry name" value="ACP-like_sf"/>
</dbReference>
<dbReference type="InterPro" id="IPR013217">
    <property type="entry name" value="Methyltransf_12"/>
</dbReference>
<evidence type="ECO:0000256" key="2">
    <source>
        <dbReference type="ARBA" id="ARBA00006484"/>
    </source>
</evidence>
<comment type="caution">
    <text evidence="7">Lacks conserved residue(s) required for the propagation of feature annotation.</text>
</comment>
<keyword evidence="5" id="KW-0808">Transferase</keyword>
<dbReference type="PROSITE" id="PS52019">
    <property type="entry name" value="PKS_MFAS_DH"/>
    <property type="match status" value="1"/>
</dbReference>
<dbReference type="InterPro" id="IPR014031">
    <property type="entry name" value="Ketoacyl_synth_C"/>
</dbReference>
<dbReference type="STRING" id="1122169.Lsha_1528"/>
<evidence type="ECO:0000313" key="11">
    <source>
        <dbReference type="EMBL" id="KTD60811.1"/>
    </source>
</evidence>
<comment type="pathway">
    <text evidence="1">Lipid metabolism; fatty acid biosynthesis.</text>
</comment>
<dbReference type="GO" id="GO:0004315">
    <property type="term" value="F:3-oxoacyl-[acyl-carrier-protein] synthase activity"/>
    <property type="evidence" value="ECO:0007669"/>
    <property type="project" value="InterPro"/>
</dbReference>
<dbReference type="InterPro" id="IPR049551">
    <property type="entry name" value="PKS_DH_C"/>
</dbReference>
<dbReference type="InterPro" id="IPR020841">
    <property type="entry name" value="PKS_Beta-ketoAc_synthase_dom"/>
</dbReference>
<dbReference type="SUPFAM" id="SSF51735">
    <property type="entry name" value="NAD(P)-binding Rossmann-fold domains"/>
    <property type="match status" value="1"/>
</dbReference>
<dbReference type="InterPro" id="IPR057326">
    <property type="entry name" value="KR_dom"/>
</dbReference>
<dbReference type="PROSITE" id="PS52004">
    <property type="entry name" value="KS3_2"/>
    <property type="match status" value="1"/>
</dbReference>
<dbReference type="UniPathway" id="UPA00094"/>
<comment type="caution">
    <text evidence="11">The sequence shown here is derived from an EMBL/GenBank/DDBJ whole genome shotgun (WGS) entry which is preliminary data.</text>
</comment>
<feature type="domain" description="Ketosynthase family 3 (KS3)" evidence="9">
    <location>
        <begin position="986"/>
        <end position="1394"/>
    </location>
</feature>
<dbReference type="SUPFAM" id="SSF47336">
    <property type="entry name" value="ACP-like"/>
    <property type="match status" value="2"/>
</dbReference>
<feature type="domain" description="Carrier" evidence="8">
    <location>
        <begin position="879"/>
        <end position="955"/>
    </location>
</feature>
<dbReference type="InterPro" id="IPR032821">
    <property type="entry name" value="PKS_assoc"/>
</dbReference>
<dbReference type="InterPro" id="IPR049900">
    <property type="entry name" value="PKS_mFAS_DH"/>
</dbReference>
<dbReference type="Gene3D" id="1.10.1200.10">
    <property type="entry name" value="ACP-like"/>
    <property type="match status" value="2"/>
</dbReference>
<dbReference type="Pfam" id="PF02801">
    <property type="entry name" value="Ketoacyl-synt_C"/>
    <property type="match status" value="1"/>
</dbReference>
<dbReference type="PROSITE" id="PS00012">
    <property type="entry name" value="PHOSPHOPANTETHEINE"/>
    <property type="match status" value="2"/>
</dbReference>
<dbReference type="InterPro" id="IPR050091">
    <property type="entry name" value="PKS_NRPS_Biosynth_Enz"/>
</dbReference>
<dbReference type="eggNOG" id="COG3321">
    <property type="taxonomic scope" value="Bacteria"/>
</dbReference>
<dbReference type="SMART" id="SM01294">
    <property type="entry name" value="PKS_PP_betabranch"/>
    <property type="match status" value="2"/>
</dbReference>
<protein>
    <submittedName>
        <fullName evidence="11">Polyketide synthase, type I</fullName>
    </submittedName>
</protein>
<evidence type="ECO:0000259" key="9">
    <source>
        <dbReference type="PROSITE" id="PS52004"/>
    </source>
</evidence>
<dbReference type="SMART" id="SM00822">
    <property type="entry name" value="PKS_KR"/>
    <property type="match status" value="1"/>
</dbReference>
<dbReference type="Pfam" id="PF08242">
    <property type="entry name" value="Methyltransf_12"/>
    <property type="match status" value="1"/>
</dbReference>
<dbReference type="InterPro" id="IPR006162">
    <property type="entry name" value="Ppantetheine_attach_site"/>
</dbReference>
<dbReference type="Pfam" id="PF14765">
    <property type="entry name" value="PS-DH"/>
    <property type="match status" value="1"/>
</dbReference>
<dbReference type="Pfam" id="PF16197">
    <property type="entry name" value="KAsynt_C_assoc"/>
    <property type="match status" value="1"/>
</dbReference>
<feature type="domain" description="PKS/mFAS DH" evidence="10">
    <location>
        <begin position="1477"/>
        <end position="1789"/>
    </location>
</feature>
<dbReference type="CDD" id="cd02440">
    <property type="entry name" value="AdoMet_MTases"/>
    <property type="match status" value="1"/>
</dbReference>